<evidence type="ECO:0000256" key="2">
    <source>
        <dbReference type="ARBA" id="ARBA00023125"/>
    </source>
</evidence>
<dbReference type="InterPro" id="IPR009057">
    <property type="entry name" value="Homeodomain-like_sf"/>
</dbReference>
<dbReference type="InterPro" id="IPR036271">
    <property type="entry name" value="Tet_transcr_reg_TetR-rel_C_sf"/>
</dbReference>
<dbReference type="SUPFAM" id="SSF48498">
    <property type="entry name" value="Tetracyclin repressor-like, C-terminal domain"/>
    <property type="match status" value="1"/>
</dbReference>
<evidence type="ECO:0000256" key="4">
    <source>
        <dbReference type="PROSITE-ProRule" id="PRU00335"/>
    </source>
</evidence>
<evidence type="ECO:0000313" key="6">
    <source>
        <dbReference type="EMBL" id="SHJ64720.1"/>
    </source>
</evidence>
<organism evidence="6 7">
    <name type="scientific">Nocardiopsis flavescens</name>
    <dbReference type="NCBI Taxonomy" id="758803"/>
    <lineage>
        <taxon>Bacteria</taxon>
        <taxon>Bacillati</taxon>
        <taxon>Actinomycetota</taxon>
        <taxon>Actinomycetes</taxon>
        <taxon>Streptosporangiales</taxon>
        <taxon>Nocardiopsidaceae</taxon>
        <taxon>Nocardiopsis</taxon>
    </lineage>
</organism>
<dbReference type="PRINTS" id="PR00455">
    <property type="entry name" value="HTHTETR"/>
</dbReference>
<dbReference type="Gene3D" id="1.10.357.10">
    <property type="entry name" value="Tetracycline Repressor, domain 2"/>
    <property type="match status" value="1"/>
</dbReference>
<feature type="domain" description="HTH tetR-type" evidence="5">
    <location>
        <begin position="6"/>
        <end position="65"/>
    </location>
</feature>
<dbReference type="InterPro" id="IPR001647">
    <property type="entry name" value="HTH_TetR"/>
</dbReference>
<dbReference type="Proteomes" id="UP000184452">
    <property type="component" value="Unassembled WGS sequence"/>
</dbReference>
<evidence type="ECO:0000259" key="5">
    <source>
        <dbReference type="PROSITE" id="PS50977"/>
    </source>
</evidence>
<dbReference type="SUPFAM" id="SSF46689">
    <property type="entry name" value="Homeodomain-like"/>
    <property type="match status" value="1"/>
</dbReference>
<sequence length="185" mass="19711">MRADARRNLERILDAAREQITAHGPDVSMQRIARAAGVAVGTLYRHHPTKTHLVQAILTEHSAAILARAEEAARSASAPGEAMARLEEMLADLLEEAARNRAVKEAAAALGAGRVTTEQEERGRTAVASLLRAALADGDLRPGVTADDVYLIMAAAPASLDGAARRRWLEIVLAGIGTRRTTLEP</sequence>
<dbReference type="AlphaFoldDB" id="A0A1M6L0I8"/>
<keyword evidence="2 4" id="KW-0238">DNA-binding</keyword>
<keyword evidence="1" id="KW-0805">Transcription regulation</keyword>
<accession>A0A1M6L0I8</accession>
<dbReference type="STRING" id="758803.SAMN05421803_10830"/>
<gene>
    <name evidence="6" type="ORF">SAMN05421803_10830</name>
</gene>
<dbReference type="Pfam" id="PF21597">
    <property type="entry name" value="TetR_C_43"/>
    <property type="match status" value="1"/>
</dbReference>
<dbReference type="GO" id="GO:0000976">
    <property type="term" value="F:transcription cis-regulatory region binding"/>
    <property type="evidence" value="ECO:0007669"/>
    <property type="project" value="TreeGrafter"/>
</dbReference>
<dbReference type="RefSeq" id="WP_073379918.1">
    <property type="nucleotide sequence ID" value="NZ_FQZK01000008.1"/>
</dbReference>
<feature type="DNA-binding region" description="H-T-H motif" evidence="4">
    <location>
        <begin position="28"/>
        <end position="47"/>
    </location>
</feature>
<dbReference type="OrthoDB" id="9795011at2"/>
<reference evidence="6 7" key="1">
    <citation type="submission" date="2016-11" db="EMBL/GenBank/DDBJ databases">
        <authorList>
            <person name="Jaros S."/>
            <person name="Januszkiewicz K."/>
            <person name="Wedrychowicz H."/>
        </authorList>
    </citation>
    <scope>NUCLEOTIDE SEQUENCE [LARGE SCALE GENOMIC DNA]</scope>
    <source>
        <strain evidence="6 7">CGMCC 4.5723</strain>
    </source>
</reference>
<name>A0A1M6L0I8_9ACTN</name>
<keyword evidence="3" id="KW-0804">Transcription</keyword>
<keyword evidence="7" id="KW-1185">Reference proteome</keyword>
<evidence type="ECO:0000256" key="1">
    <source>
        <dbReference type="ARBA" id="ARBA00023015"/>
    </source>
</evidence>
<dbReference type="GO" id="GO:0003700">
    <property type="term" value="F:DNA-binding transcription factor activity"/>
    <property type="evidence" value="ECO:0007669"/>
    <property type="project" value="TreeGrafter"/>
</dbReference>
<evidence type="ECO:0000313" key="7">
    <source>
        <dbReference type="Proteomes" id="UP000184452"/>
    </source>
</evidence>
<evidence type="ECO:0000256" key="3">
    <source>
        <dbReference type="ARBA" id="ARBA00023163"/>
    </source>
</evidence>
<dbReference type="InterPro" id="IPR049445">
    <property type="entry name" value="TetR_SbtR-like_C"/>
</dbReference>
<dbReference type="PANTHER" id="PTHR30055">
    <property type="entry name" value="HTH-TYPE TRANSCRIPTIONAL REGULATOR RUTR"/>
    <property type="match status" value="1"/>
</dbReference>
<proteinExistence type="predicted"/>
<dbReference type="EMBL" id="FQZK01000008">
    <property type="protein sequence ID" value="SHJ64720.1"/>
    <property type="molecule type" value="Genomic_DNA"/>
</dbReference>
<dbReference type="PANTHER" id="PTHR30055:SF234">
    <property type="entry name" value="HTH-TYPE TRANSCRIPTIONAL REGULATOR BETI"/>
    <property type="match status" value="1"/>
</dbReference>
<protein>
    <submittedName>
        <fullName evidence="6">Regulatory protein, tetR family</fullName>
    </submittedName>
</protein>
<dbReference type="Pfam" id="PF00440">
    <property type="entry name" value="TetR_N"/>
    <property type="match status" value="1"/>
</dbReference>
<dbReference type="PROSITE" id="PS50977">
    <property type="entry name" value="HTH_TETR_2"/>
    <property type="match status" value="1"/>
</dbReference>
<dbReference type="InterPro" id="IPR050109">
    <property type="entry name" value="HTH-type_TetR-like_transc_reg"/>
</dbReference>